<proteinExistence type="predicted"/>
<feature type="domain" description="Cupin-like" evidence="2">
    <location>
        <begin position="131"/>
        <end position="234"/>
    </location>
</feature>
<sequence>MNQLLYICVVFLFVAFVYIHVLFHLKVNNLLDVRTIQITGKEDFEEQCDKRLPFISYYNNLIMNNTFSPSHLLNNYKSFQLNSDVPEKIGDVFGKDNFLTSNNEAFLSDSDTLMKINTEDNFLRPSFTCYKNYDLTMGKNTTTNFVSPLCFRTFLYICHGNVEIYLCPPKSIKFLNYTYNYETFVNESTMDPFDEATQSSDAFDRIKPLRLTIKQGELLFIPSSWYYSYKIVDTSAIITMQYRSLMNLVALTPNYINYIYNKVVVDKNRFDGISETIPENS</sequence>
<keyword evidence="1" id="KW-1133">Transmembrane helix</keyword>
<dbReference type="Pfam" id="PF13621">
    <property type="entry name" value="Cupin_8"/>
    <property type="match status" value="1"/>
</dbReference>
<keyword evidence="1" id="KW-0472">Membrane</keyword>
<feature type="transmembrane region" description="Helical" evidence="1">
    <location>
        <begin position="5"/>
        <end position="25"/>
    </location>
</feature>
<evidence type="ECO:0000313" key="3">
    <source>
        <dbReference type="EMBL" id="QHU34277.1"/>
    </source>
</evidence>
<reference evidence="3" key="1">
    <citation type="journal article" date="2020" name="Nature">
        <title>Giant virus diversity and host interactions through global metagenomics.</title>
        <authorList>
            <person name="Schulz F."/>
            <person name="Roux S."/>
            <person name="Paez-Espino D."/>
            <person name="Jungbluth S."/>
            <person name="Walsh D.A."/>
            <person name="Denef V.J."/>
            <person name="McMahon K.D."/>
            <person name="Konstantinidis K.T."/>
            <person name="Eloe-Fadrosh E.A."/>
            <person name="Kyrpides N.C."/>
            <person name="Woyke T."/>
        </authorList>
    </citation>
    <scope>NUCLEOTIDE SEQUENCE</scope>
    <source>
        <strain evidence="3">GVMAG-S-1016713-123</strain>
    </source>
</reference>
<organism evidence="3">
    <name type="scientific">viral metagenome</name>
    <dbReference type="NCBI Taxonomy" id="1070528"/>
    <lineage>
        <taxon>unclassified sequences</taxon>
        <taxon>metagenomes</taxon>
        <taxon>organismal metagenomes</taxon>
    </lineage>
</organism>
<dbReference type="EMBL" id="MN740568">
    <property type="protein sequence ID" value="QHU34277.1"/>
    <property type="molecule type" value="Genomic_DNA"/>
</dbReference>
<accession>A0A6C0LUJ0</accession>
<dbReference type="SUPFAM" id="SSF51197">
    <property type="entry name" value="Clavaminate synthase-like"/>
    <property type="match status" value="1"/>
</dbReference>
<evidence type="ECO:0000259" key="2">
    <source>
        <dbReference type="Pfam" id="PF13621"/>
    </source>
</evidence>
<evidence type="ECO:0000256" key="1">
    <source>
        <dbReference type="SAM" id="Phobius"/>
    </source>
</evidence>
<dbReference type="InterPro" id="IPR041667">
    <property type="entry name" value="Cupin_8"/>
</dbReference>
<dbReference type="AlphaFoldDB" id="A0A6C0LUJ0"/>
<keyword evidence="1" id="KW-0812">Transmembrane</keyword>
<name>A0A6C0LUJ0_9ZZZZ</name>
<dbReference type="Gene3D" id="2.60.120.650">
    <property type="entry name" value="Cupin"/>
    <property type="match status" value="1"/>
</dbReference>
<protein>
    <recommendedName>
        <fullName evidence="2">Cupin-like domain-containing protein</fullName>
    </recommendedName>
</protein>